<dbReference type="Proteomes" id="UP001348397">
    <property type="component" value="Unassembled WGS sequence"/>
</dbReference>
<gene>
    <name evidence="2" type="ORF">SOP96_16485</name>
</gene>
<feature type="compositionally biased region" description="Basic and acidic residues" evidence="1">
    <location>
        <begin position="52"/>
        <end position="66"/>
    </location>
</feature>
<protein>
    <recommendedName>
        <fullName evidence="4">Lipoprotein</fullName>
    </recommendedName>
</protein>
<proteinExistence type="predicted"/>
<evidence type="ECO:0008006" key="4">
    <source>
        <dbReference type="Google" id="ProtNLM"/>
    </source>
</evidence>
<organism evidence="2 3">
    <name type="scientific">Chryseobacterium salviniae</name>
    <dbReference type="NCBI Taxonomy" id="3101750"/>
    <lineage>
        <taxon>Bacteria</taxon>
        <taxon>Pseudomonadati</taxon>
        <taxon>Bacteroidota</taxon>
        <taxon>Flavobacteriia</taxon>
        <taxon>Flavobacteriales</taxon>
        <taxon>Weeksellaceae</taxon>
        <taxon>Chryseobacterium group</taxon>
        <taxon>Chryseobacterium</taxon>
    </lineage>
</organism>
<sequence>MKKLVICLALATVAVSCKKIQAGGNKKVIKLEEGVERYSDDEQTSGEQDNLSEYRGDAHDGHETPVKTDTAGAPKHKEEEDNKHSDATPIPEGSQTPKAEH</sequence>
<evidence type="ECO:0000256" key="1">
    <source>
        <dbReference type="SAM" id="MobiDB-lite"/>
    </source>
</evidence>
<feature type="region of interest" description="Disordered" evidence="1">
    <location>
        <begin position="31"/>
        <end position="101"/>
    </location>
</feature>
<name>A0ABU6HYX3_9FLAO</name>
<dbReference type="EMBL" id="JAYLAA010000051">
    <property type="protein sequence ID" value="MEC3877315.1"/>
    <property type="molecule type" value="Genomic_DNA"/>
</dbReference>
<feature type="compositionally biased region" description="Basic and acidic residues" evidence="1">
    <location>
        <begin position="75"/>
        <end position="86"/>
    </location>
</feature>
<accession>A0ABU6HYX3</accession>
<dbReference type="PROSITE" id="PS51257">
    <property type="entry name" value="PROKAR_LIPOPROTEIN"/>
    <property type="match status" value="1"/>
</dbReference>
<reference evidence="2 3" key="1">
    <citation type="submission" date="2024-01" db="EMBL/GenBank/DDBJ databases">
        <title>Chryseobacterium sp. T9W2-O.</title>
        <authorList>
            <person name="Maltman C."/>
        </authorList>
    </citation>
    <scope>NUCLEOTIDE SEQUENCE [LARGE SCALE GENOMIC DNA]</scope>
    <source>
        <strain evidence="2 3">T9W2-O</strain>
    </source>
</reference>
<comment type="caution">
    <text evidence="2">The sequence shown here is derived from an EMBL/GenBank/DDBJ whole genome shotgun (WGS) entry which is preliminary data.</text>
</comment>
<dbReference type="RefSeq" id="WP_326321997.1">
    <property type="nucleotide sequence ID" value="NZ_JAYLAA010000051.1"/>
</dbReference>
<evidence type="ECO:0000313" key="2">
    <source>
        <dbReference type="EMBL" id="MEC3877315.1"/>
    </source>
</evidence>
<feature type="compositionally biased region" description="Basic and acidic residues" evidence="1">
    <location>
        <begin position="31"/>
        <end position="40"/>
    </location>
</feature>
<keyword evidence="3" id="KW-1185">Reference proteome</keyword>
<evidence type="ECO:0000313" key="3">
    <source>
        <dbReference type="Proteomes" id="UP001348397"/>
    </source>
</evidence>